<dbReference type="RefSeq" id="WP_138838218.1">
    <property type="nucleotide sequence ID" value="NZ_VCNI01000002.1"/>
</dbReference>
<organism evidence="1 2">
    <name type="scientific">Flagellimonas algicola</name>
    <dbReference type="NCBI Taxonomy" id="2583815"/>
    <lineage>
        <taxon>Bacteria</taxon>
        <taxon>Pseudomonadati</taxon>
        <taxon>Bacteroidota</taxon>
        <taxon>Flavobacteriia</taxon>
        <taxon>Flavobacteriales</taxon>
        <taxon>Flavobacteriaceae</taxon>
        <taxon>Flagellimonas</taxon>
    </lineage>
</organism>
<dbReference type="Gene3D" id="1.20.120.160">
    <property type="entry name" value="HPT domain"/>
    <property type="match status" value="1"/>
</dbReference>
<keyword evidence="2" id="KW-1185">Reference proteome</keyword>
<dbReference type="InterPro" id="IPR036641">
    <property type="entry name" value="HPT_dom_sf"/>
</dbReference>
<proteinExistence type="predicted"/>
<dbReference type="Proteomes" id="UP000751614">
    <property type="component" value="Unassembled WGS sequence"/>
</dbReference>
<name>A0ABY2WJ18_9FLAO</name>
<gene>
    <name evidence="1" type="ORF">FGG15_09945</name>
</gene>
<accession>A0ABY2WJ18</accession>
<reference evidence="1 2" key="1">
    <citation type="submission" date="2019-05" db="EMBL/GenBank/DDBJ databases">
        <title>Flagellimonas sp. AsT0115, sp. nov., isolated from a marine red algae, Asparagopsis taxiformis.</title>
        <authorList>
            <person name="Kim J."/>
            <person name="Jeong S.E."/>
            <person name="Jeon C.O."/>
        </authorList>
    </citation>
    <scope>NUCLEOTIDE SEQUENCE [LARGE SCALE GENOMIC DNA]</scope>
    <source>
        <strain evidence="1 2">AsT0115</strain>
    </source>
</reference>
<evidence type="ECO:0000313" key="2">
    <source>
        <dbReference type="Proteomes" id="UP000751614"/>
    </source>
</evidence>
<comment type="caution">
    <text evidence="1">The sequence shown here is derived from an EMBL/GenBank/DDBJ whole genome shotgun (WGS) entry which is preliminary data.</text>
</comment>
<sequence length="107" mass="12353">MSEVPNLDYIKEISGGNEDFEKKFLNIIQTEFPKEKQEYITFLESDNLEESAKVVHKIKHKLGILGLTGGYKLAIQYEEDLKYGNTKLKDEFHEILESVEGFILKIA</sequence>
<protein>
    <submittedName>
        <fullName evidence="1">Hpt domain-containing protein</fullName>
    </submittedName>
</protein>
<dbReference type="EMBL" id="VCNI01000002">
    <property type="protein sequence ID" value="TMU54532.1"/>
    <property type="molecule type" value="Genomic_DNA"/>
</dbReference>
<evidence type="ECO:0000313" key="1">
    <source>
        <dbReference type="EMBL" id="TMU54532.1"/>
    </source>
</evidence>
<dbReference type="SUPFAM" id="SSF47226">
    <property type="entry name" value="Histidine-containing phosphotransfer domain, HPT domain"/>
    <property type="match status" value="1"/>
</dbReference>